<dbReference type="InterPro" id="IPR011761">
    <property type="entry name" value="ATP-grasp"/>
</dbReference>
<dbReference type="RefSeq" id="XP_001218602.1">
    <property type="nucleotide sequence ID" value="XM_001218601.1"/>
</dbReference>
<dbReference type="Gene3D" id="3.30.1490.20">
    <property type="entry name" value="ATP-grasp fold, A domain"/>
    <property type="match status" value="1"/>
</dbReference>
<gene>
    <name evidence="5" type="ORF">ATEG_10254</name>
</gene>
<keyword evidence="3" id="KW-0547">Nucleotide-binding</keyword>
<dbReference type="VEuPathDB" id="FungiDB:ATEG_10254"/>
<dbReference type="HOGENOM" id="CLU_039268_2_1_1"/>
<protein>
    <recommendedName>
        <fullName evidence="4">ATP-grasp domain-containing protein</fullName>
    </recommendedName>
</protein>
<sequence>MAQGFHGTSRESQVPALLDAYQIPYTFSDSNTMALCQHKANTKAILNHYRIPTAPFFLLSIGNVLPKSSSEIHTSALSFPVFLKPVSEGSSKGIDDFNKVNDIAGLETAVQNLKSRYPGQDILVESFLSGPEYTVSILGTGTHSRVVGVREHIWQNRIKDDGCGTNLNFATRENKSTAGTGLAWSDSHDMADPRIKAACQVALDAWKAFGCRDAGRVDIRFDSDNVDAIPNVLELLAEIIASACRRTVFSSRDKGVEQLTYS</sequence>
<proteinExistence type="inferred from homology"/>
<dbReference type="eggNOG" id="ENOG502RB81">
    <property type="taxonomic scope" value="Eukaryota"/>
</dbReference>
<dbReference type="GeneID" id="4354681"/>
<evidence type="ECO:0000259" key="4">
    <source>
        <dbReference type="PROSITE" id="PS50975"/>
    </source>
</evidence>
<dbReference type="Gene3D" id="3.30.470.20">
    <property type="entry name" value="ATP-grasp fold, B domain"/>
    <property type="match status" value="1"/>
</dbReference>
<evidence type="ECO:0000313" key="6">
    <source>
        <dbReference type="Proteomes" id="UP000007963"/>
    </source>
</evidence>
<dbReference type="Proteomes" id="UP000007963">
    <property type="component" value="Unassembled WGS sequence"/>
</dbReference>
<dbReference type="Pfam" id="PF07478">
    <property type="entry name" value="Dala_Dala_lig_C"/>
    <property type="match status" value="1"/>
</dbReference>
<feature type="domain" description="ATP-grasp" evidence="4">
    <location>
        <begin position="43"/>
        <end position="261"/>
    </location>
</feature>
<evidence type="ECO:0000256" key="3">
    <source>
        <dbReference type="PROSITE-ProRule" id="PRU00409"/>
    </source>
</evidence>
<dbReference type="AlphaFoldDB" id="Q0C7T0"/>
<dbReference type="SUPFAM" id="SSF56059">
    <property type="entry name" value="Glutathione synthetase ATP-binding domain-like"/>
    <property type="match status" value="1"/>
</dbReference>
<dbReference type="InterPro" id="IPR013815">
    <property type="entry name" value="ATP_grasp_subdomain_1"/>
</dbReference>
<dbReference type="EMBL" id="CH476610">
    <property type="protein sequence ID" value="EAU29251.1"/>
    <property type="molecule type" value="Genomic_DNA"/>
</dbReference>
<dbReference type="InterPro" id="IPR011095">
    <property type="entry name" value="Dala_Dala_lig_C"/>
</dbReference>
<dbReference type="STRING" id="341663.Q0C7T0"/>
<name>Q0C7T0_ASPTN</name>
<evidence type="ECO:0000256" key="2">
    <source>
        <dbReference type="ARBA" id="ARBA00022598"/>
    </source>
</evidence>
<dbReference type="GO" id="GO:0005524">
    <property type="term" value="F:ATP binding"/>
    <property type="evidence" value="ECO:0007669"/>
    <property type="project" value="UniProtKB-UniRule"/>
</dbReference>
<dbReference type="PROSITE" id="PS50975">
    <property type="entry name" value="ATP_GRASP"/>
    <property type="match status" value="1"/>
</dbReference>
<evidence type="ECO:0000313" key="5">
    <source>
        <dbReference type="EMBL" id="EAU29251.1"/>
    </source>
</evidence>
<keyword evidence="2" id="KW-0436">Ligase</keyword>
<dbReference type="OrthoDB" id="2013972at2759"/>
<reference evidence="6" key="1">
    <citation type="submission" date="2005-09" db="EMBL/GenBank/DDBJ databases">
        <title>Annotation of the Aspergillus terreus NIH2624 genome.</title>
        <authorList>
            <person name="Birren B.W."/>
            <person name="Lander E.S."/>
            <person name="Galagan J.E."/>
            <person name="Nusbaum C."/>
            <person name="Devon K."/>
            <person name="Henn M."/>
            <person name="Ma L.-J."/>
            <person name="Jaffe D.B."/>
            <person name="Butler J."/>
            <person name="Alvarez P."/>
            <person name="Gnerre S."/>
            <person name="Grabherr M."/>
            <person name="Kleber M."/>
            <person name="Mauceli E.W."/>
            <person name="Brockman W."/>
            <person name="Rounsley S."/>
            <person name="Young S.K."/>
            <person name="LaButti K."/>
            <person name="Pushparaj V."/>
            <person name="DeCaprio D."/>
            <person name="Crawford M."/>
            <person name="Koehrsen M."/>
            <person name="Engels R."/>
            <person name="Montgomery P."/>
            <person name="Pearson M."/>
            <person name="Howarth C."/>
            <person name="Larson L."/>
            <person name="Luoma S."/>
            <person name="White J."/>
            <person name="Alvarado L."/>
            <person name="Kodira C.D."/>
            <person name="Zeng Q."/>
            <person name="Oleary S."/>
            <person name="Yandava C."/>
            <person name="Denning D.W."/>
            <person name="Nierman W.C."/>
            <person name="Milne T."/>
            <person name="Madden K."/>
        </authorList>
    </citation>
    <scope>NUCLEOTIDE SEQUENCE [LARGE SCALE GENOMIC DNA]</scope>
    <source>
        <strain evidence="6">NIH 2624 / FGSC A1156</strain>
    </source>
</reference>
<keyword evidence="3" id="KW-0067">ATP-binding</keyword>
<accession>Q0C7T0</accession>
<dbReference type="GO" id="GO:0008716">
    <property type="term" value="F:D-alanine-D-alanine ligase activity"/>
    <property type="evidence" value="ECO:0007669"/>
    <property type="project" value="InterPro"/>
</dbReference>
<dbReference type="GO" id="GO:0046872">
    <property type="term" value="F:metal ion binding"/>
    <property type="evidence" value="ECO:0007669"/>
    <property type="project" value="InterPro"/>
</dbReference>
<organism evidence="5 6">
    <name type="scientific">Aspergillus terreus (strain NIH 2624 / FGSC A1156)</name>
    <dbReference type="NCBI Taxonomy" id="341663"/>
    <lineage>
        <taxon>Eukaryota</taxon>
        <taxon>Fungi</taxon>
        <taxon>Dikarya</taxon>
        <taxon>Ascomycota</taxon>
        <taxon>Pezizomycotina</taxon>
        <taxon>Eurotiomycetes</taxon>
        <taxon>Eurotiomycetidae</taxon>
        <taxon>Eurotiales</taxon>
        <taxon>Aspergillaceae</taxon>
        <taxon>Aspergillus</taxon>
        <taxon>Aspergillus subgen. Circumdati</taxon>
    </lineage>
</organism>
<evidence type="ECO:0000256" key="1">
    <source>
        <dbReference type="ARBA" id="ARBA00010871"/>
    </source>
</evidence>
<dbReference type="PANTHER" id="PTHR23132">
    <property type="entry name" value="D-ALANINE--D-ALANINE LIGASE"/>
    <property type="match status" value="1"/>
</dbReference>
<comment type="similarity">
    <text evidence="1">Belongs to the D-alanine--D-alanine ligase family.</text>
</comment>
<dbReference type="PANTHER" id="PTHR23132:SF23">
    <property type="entry name" value="D-ALANINE--D-ALANINE LIGASE B"/>
    <property type="match status" value="1"/>
</dbReference>